<proteinExistence type="predicted"/>
<dbReference type="STRING" id="671143.DAMO_2340"/>
<dbReference type="PATRIC" id="fig|671143.5.peg.2060"/>
<dbReference type="HOGENOM" id="CLU_1072355_0_0_0"/>
<keyword evidence="1" id="KW-1133">Transmembrane helix</keyword>
<keyword evidence="2" id="KW-0732">Signal</keyword>
<evidence type="ECO:0000256" key="2">
    <source>
        <dbReference type="SAM" id="SignalP"/>
    </source>
</evidence>
<reference evidence="3 4" key="1">
    <citation type="journal article" date="2010" name="Nature">
        <title>Nitrite-driven anaerobic methane oxidation by oxygenic bacteria.</title>
        <authorList>
            <person name="Ettwig K.F."/>
            <person name="Butler M.K."/>
            <person name="Le Paslier D."/>
            <person name="Pelletier E."/>
            <person name="Mangenot S."/>
            <person name="Kuypers M.M.M."/>
            <person name="Schreiber F."/>
            <person name="Dutilh B.E."/>
            <person name="Zedelius J."/>
            <person name="de Beer D."/>
            <person name="Gloerich J."/>
            <person name="Wessels H.J.C.T."/>
            <person name="van Allen T."/>
            <person name="Luesken F."/>
            <person name="Wu M."/>
            <person name="van de Pas-Schoonen K.T."/>
            <person name="Op den Camp H.J.M."/>
            <person name="Janssen-Megens E.M."/>
            <person name="Francoijs K-J."/>
            <person name="Stunnenberg H."/>
            <person name="Weissenbach J."/>
            <person name="Jetten M.S.M."/>
            <person name="Strous M."/>
        </authorList>
    </citation>
    <scope>NUCLEOTIDE SEQUENCE [LARGE SCALE GENOMIC DNA]</scope>
</reference>
<evidence type="ECO:0000256" key="1">
    <source>
        <dbReference type="SAM" id="Phobius"/>
    </source>
</evidence>
<organism evidence="3 4">
    <name type="scientific">Methylomirabilis oxygeniifera</name>
    <dbReference type="NCBI Taxonomy" id="671143"/>
    <lineage>
        <taxon>Bacteria</taxon>
        <taxon>Candidatus Methylomirabilota</taxon>
        <taxon>Candidatus Methylomirabilia</taxon>
        <taxon>Candidatus Methylomirabilales</taxon>
        <taxon>Candidatus Methylomirabilaceae</taxon>
        <taxon>Candidatus Methylomirabilis</taxon>
    </lineage>
</organism>
<protein>
    <submittedName>
        <fullName evidence="3">Uncharacterized protein</fullName>
    </submittedName>
</protein>
<dbReference type="AlphaFoldDB" id="D5MIN1"/>
<dbReference type="KEGG" id="mox:DAMO_2340"/>
<sequence>MKYVAAIGCAILMAASGVSQAWAHGGGGMGGITESDLCSMEKGQYFIHFSAYQHGTVDRASQPAQLKELKDADLRRYVDAMKEEFQSYCRDIPRTGKATLTFDLISDAFRRIPVAVRVVEASEREGGETVLYVPQQVYPSGVVRAETDFAKAGKYRAVVEVEEQGGLHGGGVDAEAVVSHVHDAAVSEQHTSTAEEEAYHAHDSTFSFPFTVGLKTPRGGARGPSMMSNPAILVTAVAGVGIGAVLYVRRKKKAAQTYS</sequence>
<feature type="transmembrane region" description="Helical" evidence="1">
    <location>
        <begin position="231"/>
        <end position="248"/>
    </location>
</feature>
<accession>D5MIN1</accession>
<feature type="signal peptide" evidence="2">
    <location>
        <begin position="1"/>
        <end position="21"/>
    </location>
</feature>
<dbReference type="EMBL" id="FP565575">
    <property type="protein sequence ID" value="CBE69388.1"/>
    <property type="molecule type" value="Genomic_DNA"/>
</dbReference>
<keyword evidence="1" id="KW-0472">Membrane</keyword>
<evidence type="ECO:0000313" key="3">
    <source>
        <dbReference type="EMBL" id="CBE69388.1"/>
    </source>
</evidence>
<evidence type="ECO:0000313" key="4">
    <source>
        <dbReference type="Proteomes" id="UP000006898"/>
    </source>
</evidence>
<name>D5MIN1_METO1</name>
<keyword evidence="1" id="KW-0812">Transmembrane</keyword>
<gene>
    <name evidence="3" type="ORF">DAMO_2340</name>
</gene>
<feature type="chain" id="PRO_5003074619" evidence="2">
    <location>
        <begin position="22"/>
        <end position="259"/>
    </location>
</feature>
<dbReference type="Proteomes" id="UP000006898">
    <property type="component" value="Chromosome"/>
</dbReference>